<organism evidence="1 2">
    <name type="scientific">Aphanizomenon flos-aquae FACHB-1249</name>
    <dbReference type="NCBI Taxonomy" id="2692889"/>
    <lineage>
        <taxon>Bacteria</taxon>
        <taxon>Bacillati</taxon>
        <taxon>Cyanobacteriota</taxon>
        <taxon>Cyanophyceae</taxon>
        <taxon>Nostocales</taxon>
        <taxon>Aphanizomenonaceae</taxon>
        <taxon>Aphanizomenon</taxon>
    </lineage>
</organism>
<comment type="caution">
    <text evidence="1">The sequence shown here is derived from an EMBL/GenBank/DDBJ whole genome shotgun (WGS) entry which is preliminary data.</text>
</comment>
<name>A0ABR8ITT0_APHFL</name>
<proteinExistence type="predicted"/>
<dbReference type="PROSITE" id="PS51257">
    <property type="entry name" value="PROKAR_LIPOPROTEIN"/>
    <property type="match status" value="1"/>
</dbReference>
<accession>A0ABR8ITT0</accession>
<dbReference type="GeneID" id="78219713"/>
<evidence type="ECO:0000313" key="2">
    <source>
        <dbReference type="Proteomes" id="UP000660270"/>
    </source>
</evidence>
<keyword evidence="2" id="KW-1185">Reference proteome</keyword>
<dbReference type="EMBL" id="JACJTM010000042">
    <property type="protein sequence ID" value="MBD2686762.1"/>
    <property type="molecule type" value="Genomic_DNA"/>
</dbReference>
<dbReference type="RefSeq" id="WP_190387714.1">
    <property type="nucleotide sequence ID" value="NZ_JACJTM010000042.1"/>
</dbReference>
<dbReference type="Proteomes" id="UP000660270">
    <property type="component" value="Unassembled WGS sequence"/>
</dbReference>
<reference evidence="1 2" key="1">
    <citation type="journal article" date="2020" name="ISME J.">
        <title>Comparative genomics reveals insights into cyanobacterial evolution and habitat adaptation.</title>
        <authorList>
            <person name="Chen M.Y."/>
            <person name="Teng W.K."/>
            <person name="Zhao L."/>
            <person name="Hu C.X."/>
            <person name="Zhou Y.K."/>
            <person name="Han B.P."/>
            <person name="Song L.R."/>
            <person name="Shu W.S."/>
        </authorList>
    </citation>
    <scope>NUCLEOTIDE SEQUENCE [LARGE SCALE GENOMIC DNA]</scope>
    <source>
        <strain evidence="1 2">FACHB-1249</strain>
    </source>
</reference>
<sequence>MVTKFDHNLVMSENVEFVIVSCQWSVVGCQWSVVNGQLQKNISLPCSLFPK</sequence>
<gene>
    <name evidence="1" type="ORF">H6G43_16390</name>
</gene>
<protein>
    <submittedName>
        <fullName evidence="1">Uncharacterized protein</fullName>
    </submittedName>
</protein>
<evidence type="ECO:0000313" key="1">
    <source>
        <dbReference type="EMBL" id="MBD2686762.1"/>
    </source>
</evidence>